<dbReference type="Proteomes" id="UP000198318">
    <property type="component" value="Unassembled WGS sequence"/>
</dbReference>
<organism evidence="2 3">
    <name type="scientific">Actinomadura meyerae</name>
    <dbReference type="NCBI Taxonomy" id="240840"/>
    <lineage>
        <taxon>Bacteria</taxon>
        <taxon>Bacillati</taxon>
        <taxon>Actinomycetota</taxon>
        <taxon>Actinomycetes</taxon>
        <taxon>Streptosporangiales</taxon>
        <taxon>Thermomonosporaceae</taxon>
        <taxon>Actinomadura</taxon>
    </lineage>
</organism>
<sequence>MNSAPRAAPGAADRRPPRWAGKPVSRLTTGELAEALAYLERHRPDDDVLGRALAGEFARRTAAAEFARRATDRARSEAPDAPRGTAQ</sequence>
<accession>A0A239F8M3</accession>
<dbReference type="OrthoDB" id="3483904at2"/>
<proteinExistence type="predicted"/>
<feature type="region of interest" description="Disordered" evidence="1">
    <location>
        <begin position="1"/>
        <end position="23"/>
    </location>
</feature>
<gene>
    <name evidence="2" type="ORF">SAMN05443665_1005218</name>
</gene>
<evidence type="ECO:0000256" key="1">
    <source>
        <dbReference type="SAM" id="MobiDB-lite"/>
    </source>
</evidence>
<keyword evidence="3" id="KW-1185">Reference proteome</keyword>
<protein>
    <submittedName>
        <fullName evidence="2">Uncharacterized protein</fullName>
    </submittedName>
</protein>
<feature type="region of interest" description="Disordered" evidence="1">
    <location>
        <begin position="67"/>
        <end position="87"/>
    </location>
</feature>
<evidence type="ECO:0000313" key="2">
    <source>
        <dbReference type="EMBL" id="SNS53155.1"/>
    </source>
</evidence>
<feature type="compositionally biased region" description="Basic and acidic residues" evidence="1">
    <location>
        <begin position="67"/>
        <end position="80"/>
    </location>
</feature>
<dbReference type="EMBL" id="FZOR01000005">
    <property type="protein sequence ID" value="SNS53155.1"/>
    <property type="molecule type" value="Genomic_DNA"/>
</dbReference>
<name>A0A239F8M3_9ACTN</name>
<dbReference type="AlphaFoldDB" id="A0A239F8M3"/>
<evidence type="ECO:0000313" key="3">
    <source>
        <dbReference type="Proteomes" id="UP000198318"/>
    </source>
</evidence>
<feature type="compositionally biased region" description="Low complexity" evidence="1">
    <location>
        <begin position="1"/>
        <end position="11"/>
    </location>
</feature>
<reference evidence="2 3" key="1">
    <citation type="submission" date="2017-06" db="EMBL/GenBank/DDBJ databases">
        <authorList>
            <person name="Kim H.J."/>
            <person name="Triplett B.A."/>
        </authorList>
    </citation>
    <scope>NUCLEOTIDE SEQUENCE [LARGE SCALE GENOMIC DNA]</scope>
    <source>
        <strain evidence="2 3">DSM 44715</strain>
    </source>
</reference>
<dbReference type="RefSeq" id="WP_089325289.1">
    <property type="nucleotide sequence ID" value="NZ_FZOR01000005.1"/>
</dbReference>